<dbReference type="AlphaFoldDB" id="A0A1M2VIA5"/>
<keyword evidence="3" id="KW-1185">Reference proteome</keyword>
<protein>
    <submittedName>
        <fullName evidence="2">Uncharacterized protein</fullName>
    </submittedName>
</protein>
<organism evidence="2 3">
    <name type="scientific">Trametes pubescens</name>
    <name type="common">White-rot fungus</name>
    <dbReference type="NCBI Taxonomy" id="154538"/>
    <lineage>
        <taxon>Eukaryota</taxon>
        <taxon>Fungi</taxon>
        <taxon>Dikarya</taxon>
        <taxon>Basidiomycota</taxon>
        <taxon>Agaricomycotina</taxon>
        <taxon>Agaricomycetes</taxon>
        <taxon>Polyporales</taxon>
        <taxon>Polyporaceae</taxon>
        <taxon>Trametes</taxon>
    </lineage>
</organism>
<evidence type="ECO:0000313" key="3">
    <source>
        <dbReference type="Proteomes" id="UP000184267"/>
    </source>
</evidence>
<comment type="caution">
    <text evidence="2">The sequence shown here is derived from an EMBL/GenBank/DDBJ whole genome shotgun (WGS) entry which is preliminary data.</text>
</comment>
<accession>A0A1M2VIA5</accession>
<evidence type="ECO:0000313" key="2">
    <source>
        <dbReference type="EMBL" id="OJT07330.1"/>
    </source>
</evidence>
<feature type="region of interest" description="Disordered" evidence="1">
    <location>
        <begin position="1"/>
        <end position="31"/>
    </location>
</feature>
<name>A0A1M2VIA5_TRAPU</name>
<feature type="region of interest" description="Disordered" evidence="1">
    <location>
        <begin position="46"/>
        <end position="65"/>
    </location>
</feature>
<gene>
    <name evidence="2" type="ORF">TRAPUB_1796</name>
</gene>
<dbReference type="EMBL" id="MNAD01001191">
    <property type="protein sequence ID" value="OJT07330.1"/>
    <property type="molecule type" value="Genomic_DNA"/>
</dbReference>
<proteinExistence type="predicted"/>
<reference evidence="2 3" key="1">
    <citation type="submission" date="2016-10" db="EMBL/GenBank/DDBJ databases">
        <title>Genome sequence of the basidiomycete white-rot fungus Trametes pubescens.</title>
        <authorList>
            <person name="Makela M.R."/>
            <person name="Granchi Z."/>
            <person name="Peng M."/>
            <person name="De Vries R.P."/>
            <person name="Grigoriev I."/>
            <person name="Riley R."/>
            <person name="Hilden K."/>
        </authorList>
    </citation>
    <scope>NUCLEOTIDE SEQUENCE [LARGE SCALE GENOMIC DNA]</scope>
    <source>
        <strain evidence="2 3">FBCC735</strain>
    </source>
</reference>
<sequence length="65" mass="6838">MRSAPSPYLVPASPIPPNPARRSHEPDTAMCHGPLLNAQHRGTLDRAGHSEDVTLRSGGPCPDGS</sequence>
<dbReference type="Proteomes" id="UP000184267">
    <property type="component" value="Unassembled WGS sequence"/>
</dbReference>
<evidence type="ECO:0000256" key="1">
    <source>
        <dbReference type="SAM" id="MobiDB-lite"/>
    </source>
</evidence>